<reference evidence="1 2" key="1">
    <citation type="submission" date="2019-04" db="EMBL/GenBank/DDBJ databases">
        <authorList>
            <person name="Dong K."/>
        </authorList>
    </citation>
    <scope>NUCLEOTIDE SEQUENCE [LARGE SCALE GENOMIC DNA]</scope>
    <source>
        <strain evidence="2">dk3543</strain>
    </source>
</reference>
<evidence type="ECO:0000313" key="2">
    <source>
        <dbReference type="Proteomes" id="UP000307808"/>
    </source>
</evidence>
<dbReference type="Proteomes" id="UP000307808">
    <property type="component" value="Unassembled WGS sequence"/>
</dbReference>
<sequence>MSESPWYTAGTVIESQVYVVPPAPVLATLLEFTTAAPDLLVAMVDWAEGETTWKLIASAPLGLVEVVGYKTVDEWRGDSKQDDQDGESVSAFVQPWRSLQGIKFSHTNSTRDYEHGTITVQGVWELQFDNGRVVTLDTSKLKNARSRVEMDGILRIARDVLVGD</sequence>
<dbReference type="AlphaFoldDB" id="A0A4U2YK17"/>
<organism evidence="1 2">
    <name type="scientific">Nocardioides jishulii</name>
    <dbReference type="NCBI Taxonomy" id="2575440"/>
    <lineage>
        <taxon>Bacteria</taxon>
        <taxon>Bacillati</taxon>
        <taxon>Actinomycetota</taxon>
        <taxon>Actinomycetes</taxon>
        <taxon>Propionibacteriales</taxon>
        <taxon>Nocardioidaceae</taxon>
        <taxon>Nocardioides</taxon>
    </lineage>
</organism>
<comment type="caution">
    <text evidence="1">The sequence shown here is derived from an EMBL/GenBank/DDBJ whole genome shotgun (WGS) entry which is preliminary data.</text>
</comment>
<name>A0A4U2YK17_9ACTN</name>
<gene>
    <name evidence="1" type="ORF">FC770_14665</name>
</gene>
<evidence type="ECO:0000313" key="1">
    <source>
        <dbReference type="EMBL" id="TKI60752.1"/>
    </source>
</evidence>
<dbReference type="EMBL" id="SZPY01000004">
    <property type="protein sequence ID" value="TKI60752.1"/>
    <property type="molecule type" value="Genomic_DNA"/>
</dbReference>
<keyword evidence="2" id="KW-1185">Reference proteome</keyword>
<accession>A0A4U2YK17</accession>
<dbReference type="RefSeq" id="WP_137067059.1">
    <property type="nucleotide sequence ID" value="NZ_CP040748.1"/>
</dbReference>
<proteinExistence type="predicted"/>
<protein>
    <submittedName>
        <fullName evidence="1">Uncharacterized protein</fullName>
    </submittedName>
</protein>